<dbReference type="AlphaFoldDB" id="A0A4S4LK36"/>
<proteinExistence type="predicted"/>
<organism evidence="2 3">
    <name type="scientific">Bondarzewia mesenterica</name>
    <dbReference type="NCBI Taxonomy" id="1095465"/>
    <lineage>
        <taxon>Eukaryota</taxon>
        <taxon>Fungi</taxon>
        <taxon>Dikarya</taxon>
        <taxon>Basidiomycota</taxon>
        <taxon>Agaricomycotina</taxon>
        <taxon>Agaricomycetes</taxon>
        <taxon>Russulales</taxon>
        <taxon>Bondarzewiaceae</taxon>
        <taxon>Bondarzewia</taxon>
    </lineage>
</organism>
<feature type="compositionally biased region" description="Low complexity" evidence="1">
    <location>
        <begin position="184"/>
        <end position="203"/>
    </location>
</feature>
<feature type="compositionally biased region" description="Low complexity" evidence="1">
    <location>
        <begin position="165"/>
        <end position="176"/>
    </location>
</feature>
<dbReference type="EMBL" id="SGPL01000461">
    <property type="protein sequence ID" value="THH12454.1"/>
    <property type="molecule type" value="Genomic_DNA"/>
</dbReference>
<feature type="compositionally biased region" description="Polar residues" evidence="1">
    <location>
        <begin position="494"/>
        <end position="510"/>
    </location>
</feature>
<feature type="compositionally biased region" description="Basic and acidic residues" evidence="1">
    <location>
        <begin position="25"/>
        <end position="41"/>
    </location>
</feature>
<dbReference type="OrthoDB" id="3266894at2759"/>
<evidence type="ECO:0000313" key="3">
    <source>
        <dbReference type="Proteomes" id="UP000310158"/>
    </source>
</evidence>
<feature type="compositionally biased region" description="Low complexity" evidence="1">
    <location>
        <begin position="476"/>
        <end position="491"/>
    </location>
</feature>
<feature type="compositionally biased region" description="Low complexity" evidence="1">
    <location>
        <begin position="596"/>
        <end position="615"/>
    </location>
</feature>
<feature type="compositionally biased region" description="Basic and acidic residues" evidence="1">
    <location>
        <begin position="1"/>
        <end position="11"/>
    </location>
</feature>
<feature type="compositionally biased region" description="Polar residues" evidence="1">
    <location>
        <begin position="43"/>
        <end position="54"/>
    </location>
</feature>
<name>A0A4S4LK36_9AGAM</name>
<feature type="compositionally biased region" description="Acidic residues" evidence="1">
    <location>
        <begin position="82"/>
        <end position="108"/>
    </location>
</feature>
<feature type="compositionally biased region" description="Pro residues" evidence="1">
    <location>
        <begin position="228"/>
        <end position="239"/>
    </location>
</feature>
<comment type="caution">
    <text evidence="2">The sequence shown here is derived from an EMBL/GenBank/DDBJ whole genome shotgun (WGS) entry which is preliminary data.</text>
</comment>
<feature type="region of interest" description="Disordered" evidence="1">
    <location>
        <begin position="75"/>
        <end position="254"/>
    </location>
</feature>
<reference evidence="2 3" key="1">
    <citation type="submission" date="2019-02" db="EMBL/GenBank/DDBJ databases">
        <title>Genome sequencing of the rare red list fungi Bondarzewia mesenterica.</title>
        <authorList>
            <person name="Buettner E."/>
            <person name="Kellner H."/>
        </authorList>
    </citation>
    <scope>NUCLEOTIDE SEQUENCE [LARGE SCALE GENOMIC DNA]</scope>
    <source>
        <strain evidence="2 3">DSM 108281</strain>
    </source>
</reference>
<dbReference type="Proteomes" id="UP000310158">
    <property type="component" value="Unassembled WGS sequence"/>
</dbReference>
<feature type="compositionally biased region" description="Low complexity" evidence="1">
    <location>
        <begin position="438"/>
        <end position="453"/>
    </location>
</feature>
<gene>
    <name evidence="2" type="ORF">EW146_g7685</name>
</gene>
<accession>A0A4S4LK36</accession>
<feature type="region of interest" description="Disordered" evidence="1">
    <location>
        <begin position="564"/>
        <end position="688"/>
    </location>
</feature>
<feature type="compositionally biased region" description="Acidic residues" evidence="1">
    <location>
        <begin position="130"/>
        <end position="139"/>
    </location>
</feature>
<feature type="region of interest" description="Disordered" evidence="1">
    <location>
        <begin position="1"/>
        <end position="54"/>
    </location>
</feature>
<feature type="region of interest" description="Disordered" evidence="1">
    <location>
        <begin position="361"/>
        <end position="454"/>
    </location>
</feature>
<feature type="region of interest" description="Disordered" evidence="1">
    <location>
        <begin position="323"/>
        <end position="344"/>
    </location>
</feature>
<keyword evidence="3" id="KW-1185">Reference proteome</keyword>
<evidence type="ECO:0000256" key="1">
    <source>
        <dbReference type="SAM" id="MobiDB-lite"/>
    </source>
</evidence>
<evidence type="ECO:0000313" key="2">
    <source>
        <dbReference type="EMBL" id="THH12454.1"/>
    </source>
</evidence>
<feature type="compositionally biased region" description="Polar residues" evidence="1">
    <location>
        <begin position="148"/>
        <end position="160"/>
    </location>
</feature>
<feature type="region of interest" description="Disordered" evidence="1">
    <location>
        <begin position="470"/>
        <end position="541"/>
    </location>
</feature>
<protein>
    <submittedName>
        <fullName evidence="2">Uncharacterized protein</fullName>
    </submittedName>
</protein>
<sequence length="688" mass="73543">MSTTNRPRDSLLEMFDPLARPSTPPRRDVHSPDSGSDKENSEPAPNTSVGDSPLTLTKFFSRTYTKYKVLLPKMPEGGLIDFGDDTDLDSLDGEADDAGQTADDENEGDCASPLQVGCHATPQRRPLADIELEEEEQEQETPAKKTASPFNNQDTSSSAFATEKPTAAPSSSPLASVINAINGTTSSPTPSSPSFSSLSTPTLHAAPPQIIVVPPEPDSLVLASPTEPESPSPSRPPARPATSTSRLDPRRTSVDLQTSFSMHFQCPETSFDLLNDKISFLGQDSMDDLDIEAEEREMYALAENLRNATLIESAGNQIQVQAKSRHQAKQEMKAEVDADSADECDIEGSLVERLRDVKLGATSESKNESARQPPVFVTPANKREDRRRSLSNSSTERTPQAPVKQRDAFQRSPLPVNQAQVKDVPPERRISSLKPNAARKTAATAPSAPAVSKQMQVSALRIVKKAKPQEYADTIPSSTVPAPVSASSALSRITPETQPVPSARSRTTGLQRPPPGTELPKRVKPYAALHTSEDLSTRPNEIATRVRATTLTSTSTRVASAGIQRPPIEGAKDAAPTIPAGVSRLQRPASMSTGLSRRPSVASSSSNSNGSRFAAPSGLRLPSRFGAPAPSVMPRPIIGAPASTKMPASVERDPTAAMRKMRGATSRIRSVSSKAGEGPGEIKVMRRA</sequence>